<gene>
    <name evidence="3" type="ORF">H4W31_008347</name>
</gene>
<dbReference type="InterPro" id="IPR000644">
    <property type="entry name" value="CBS_dom"/>
</dbReference>
<name>A0A927MDW1_9ACTN</name>
<keyword evidence="1" id="KW-0129">CBS domain</keyword>
<dbReference type="Pfam" id="PF00571">
    <property type="entry name" value="CBS"/>
    <property type="match status" value="1"/>
</dbReference>
<proteinExistence type="predicted"/>
<dbReference type="RefSeq" id="WP_192771568.1">
    <property type="nucleotide sequence ID" value="NZ_JADBEB010000001.1"/>
</dbReference>
<dbReference type="CDD" id="cd17788">
    <property type="entry name" value="CBS_pair_bac"/>
    <property type="match status" value="1"/>
</dbReference>
<dbReference type="Proteomes" id="UP000649753">
    <property type="component" value="Unassembled WGS sequence"/>
</dbReference>
<feature type="domain" description="CBS" evidence="2">
    <location>
        <begin position="94"/>
        <end position="152"/>
    </location>
</feature>
<evidence type="ECO:0000259" key="2">
    <source>
        <dbReference type="PROSITE" id="PS51371"/>
    </source>
</evidence>
<organism evidence="3 4">
    <name type="scientific">Plantactinospora soyae</name>
    <dbReference type="NCBI Taxonomy" id="1544732"/>
    <lineage>
        <taxon>Bacteria</taxon>
        <taxon>Bacillati</taxon>
        <taxon>Actinomycetota</taxon>
        <taxon>Actinomycetes</taxon>
        <taxon>Micromonosporales</taxon>
        <taxon>Micromonosporaceae</taxon>
        <taxon>Plantactinospora</taxon>
    </lineage>
</organism>
<dbReference type="SUPFAM" id="SSF54631">
    <property type="entry name" value="CBS-domain pair"/>
    <property type="match status" value="1"/>
</dbReference>
<accession>A0A927MDW1</accession>
<evidence type="ECO:0000256" key="1">
    <source>
        <dbReference type="PROSITE-ProRule" id="PRU00703"/>
    </source>
</evidence>
<sequence length="152" mass="16331">MQARQIAVAVPTVTVQDSVARAVRLMALSRLPGLIVVDARGRPRNVLPGTQVLQMAVPGSYREDPALVRAIDEAHADIFWQELGNLTVGDCLLREPARVITVGLDGTLLEVAALMSRQRSPLVAVVDQVGVLVGAITLDRLLTRLAILDPDI</sequence>
<dbReference type="EMBL" id="JADBEB010000001">
    <property type="protein sequence ID" value="MBE1492709.1"/>
    <property type="molecule type" value="Genomic_DNA"/>
</dbReference>
<evidence type="ECO:0000313" key="3">
    <source>
        <dbReference type="EMBL" id="MBE1492709.1"/>
    </source>
</evidence>
<evidence type="ECO:0000313" key="4">
    <source>
        <dbReference type="Proteomes" id="UP000649753"/>
    </source>
</evidence>
<dbReference type="PROSITE" id="PS51371">
    <property type="entry name" value="CBS"/>
    <property type="match status" value="1"/>
</dbReference>
<dbReference type="SMART" id="SM00116">
    <property type="entry name" value="CBS"/>
    <property type="match status" value="2"/>
</dbReference>
<comment type="caution">
    <text evidence="3">The sequence shown here is derived from an EMBL/GenBank/DDBJ whole genome shotgun (WGS) entry which is preliminary data.</text>
</comment>
<dbReference type="AlphaFoldDB" id="A0A927MDW1"/>
<reference evidence="3" key="1">
    <citation type="submission" date="2020-10" db="EMBL/GenBank/DDBJ databases">
        <title>Sequencing the genomes of 1000 actinobacteria strains.</title>
        <authorList>
            <person name="Klenk H.-P."/>
        </authorList>
    </citation>
    <scope>NUCLEOTIDE SEQUENCE</scope>
    <source>
        <strain evidence="3">DSM 46832</strain>
    </source>
</reference>
<protein>
    <submittedName>
        <fullName evidence="3">CBS domain-containing protein</fullName>
    </submittedName>
</protein>
<dbReference type="InterPro" id="IPR046342">
    <property type="entry name" value="CBS_dom_sf"/>
</dbReference>
<keyword evidence="4" id="KW-1185">Reference proteome</keyword>
<dbReference type="Gene3D" id="3.10.580.10">
    <property type="entry name" value="CBS-domain"/>
    <property type="match status" value="1"/>
</dbReference>